<organism evidence="1 2">
    <name type="scientific">Synechococcus phage ACG-2014f_Syn7803C7</name>
    <dbReference type="NCBI Taxonomy" id="2790345"/>
    <lineage>
        <taxon>Viruses</taxon>
        <taxon>Duplodnaviria</taxon>
        <taxon>Heunggongvirae</taxon>
        <taxon>Uroviricota</taxon>
        <taxon>Caudoviricetes</taxon>
        <taxon>Pantevenvirales</taxon>
        <taxon>Kyanoviridae</taxon>
        <taxon>Atlauavirus</taxon>
        <taxon>Atlauavirus acg2014f</taxon>
    </lineage>
</organism>
<evidence type="ECO:0000313" key="1">
    <source>
        <dbReference type="EMBL" id="AIX20057.1"/>
    </source>
</evidence>
<dbReference type="Proteomes" id="UP000185323">
    <property type="component" value="Segment"/>
</dbReference>
<gene>
    <name evidence="1" type="ORF">Syn7803C7_166</name>
</gene>
<dbReference type="EMBL" id="KJ019052">
    <property type="protein sequence ID" value="AIX20057.1"/>
    <property type="molecule type" value="Genomic_DNA"/>
</dbReference>
<name>A0A0E3F0Q3_9CAUD</name>
<sequence length="52" mass="6210">MSFRHKTYGGLVHYDHNDKIIVIERRLNPMQHHAMLVSKLKEEYPEYQVVTG</sequence>
<accession>A0A0E3F0Q3</accession>
<reference evidence="1 2" key="1">
    <citation type="submission" date="2013-12" db="EMBL/GenBank/DDBJ databases">
        <title>Ecological redundancy of diverse viral populations within a natural community.</title>
        <authorList>
            <person name="Gregory A.C."/>
            <person name="LaButti K."/>
            <person name="Copeland A."/>
            <person name="Woyke T."/>
            <person name="Sullivan M.B."/>
        </authorList>
    </citation>
    <scope>NUCLEOTIDE SEQUENCE [LARGE SCALE GENOMIC DNA]</scope>
    <source>
        <strain evidence="1">Syn7803C7</strain>
    </source>
</reference>
<proteinExistence type="predicted"/>
<evidence type="ECO:0000313" key="2">
    <source>
        <dbReference type="Proteomes" id="UP000185323"/>
    </source>
</evidence>
<dbReference type="KEGG" id="vg:24172021"/>
<keyword evidence="2" id="KW-1185">Reference proteome</keyword>
<protein>
    <submittedName>
        <fullName evidence="1">Uncharacterized protein</fullName>
    </submittedName>
</protein>